<reference evidence="2" key="1">
    <citation type="submission" date="2014-09" db="EMBL/GenBank/DDBJ databases">
        <authorList>
            <person name="Magalhaes I.L.F."/>
            <person name="Oliveira U."/>
            <person name="Santos F.R."/>
            <person name="Vidigal T.H.D.A."/>
            <person name="Brescovit A.D."/>
            <person name="Santos A.J."/>
        </authorList>
    </citation>
    <scope>NUCLEOTIDE SEQUENCE</scope>
    <source>
        <tissue evidence="2">Shoot tissue taken approximately 20 cm above the soil surface</tissue>
    </source>
</reference>
<protein>
    <submittedName>
        <fullName evidence="2">Uncharacterized protein</fullName>
    </submittedName>
</protein>
<accession>A0A0A8YUA0</accession>
<organism evidence="2">
    <name type="scientific">Arundo donax</name>
    <name type="common">Giant reed</name>
    <name type="synonym">Donax arundinaceus</name>
    <dbReference type="NCBI Taxonomy" id="35708"/>
    <lineage>
        <taxon>Eukaryota</taxon>
        <taxon>Viridiplantae</taxon>
        <taxon>Streptophyta</taxon>
        <taxon>Embryophyta</taxon>
        <taxon>Tracheophyta</taxon>
        <taxon>Spermatophyta</taxon>
        <taxon>Magnoliopsida</taxon>
        <taxon>Liliopsida</taxon>
        <taxon>Poales</taxon>
        <taxon>Poaceae</taxon>
        <taxon>PACMAD clade</taxon>
        <taxon>Arundinoideae</taxon>
        <taxon>Arundineae</taxon>
        <taxon>Arundo</taxon>
    </lineage>
</organism>
<reference evidence="2" key="2">
    <citation type="journal article" date="2015" name="Data Brief">
        <title>Shoot transcriptome of the giant reed, Arundo donax.</title>
        <authorList>
            <person name="Barrero R.A."/>
            <person name="Guerrero F.D."/>
            <person name="Moolhuijzen P."/>
            <person name="Goolsby J.A."/>
            <person name="Tidwell J."/>
            <person name="Bellgard S.E."/>
            <person name="Bellgard M.I."/>
        </authorList>
    </citation>
    <scope>NUCLEOTIDE SEQUENCE</scope>
    <source>
        <tissue evidence="2">Shoot tissue taken approximately 20 cm above the soil surface</tissue>
    </source>
</reference>
<proteinExistence type="predicted"/>
<feature type="region of interest" description="Disordered" evidence="1">
    <location>
        <begin position="1"/>
        <end position="34"/>
    </location>
</feature>
<feature type="region of interest" description="Disordered" evidence="1">
    <location>
        <begin position="50"/>
        <end position="140"/>
    </location>
</feature>
<dbReference type="EMBL" id="GBRH01267221">
    <property type="protein sequence ID" value="JAD30674.1"/>
    <property type="molecule type" value="Transcribed_RNA"/>
</dbReference>
<dbReference type="AlphaFoldDB" id="A0A0A8YUA0"/>
<sequence length="140" mass="15616">MLPFNNKKPSQEDDAPLPPPQSQALRSPWIHPPCAARPPAAMLLAVDARCDPPRTAQPPRATCCAQSPRATERSPPAPRAARQPCGRSLTRKPSASCWPREQPGHPLARTITASYRTKLLDDMRWRERREDKGERGGLKR</sequence>
<evidence type="ECO:0000256" key="1">
    <source>
        <dbReference type="SAM" id="MobiDB-lite"/>
    </source>
</evidence>
<evidence type="ECO:0000313" key="2">
    <source>
        <dbReference type="EMBL" id="JAD30674.1"/>
    </source>
</evidence>
<name>A0A0A8YUA0_ARUDO</name>
<feature type="compositionally biased region" description="Basic and acidic residues" evidence="1">
    <location>
        <begin position="118"/>
        <end position="140"/>
    </location>
</feature>